<keyword evidence="7" id="KW-1015">Disulfide bond</keyword>
<dbReference type="InterPro" id="IPR036922">
    <property type="entry name" value="Rieske_2Fe-2S_sf"/>
</dbReference>
<feature type="compositionally biased region" description="Acidic residues" evidence="10">
    <location>
        <begin position="38"/>
        <end position="49"/>
    </location>
</feature>
<dbReference type="Gene3D" id="2.102.10.10">
    <property type="entry name" value="Rieske [2Fe-2S] iron-sulphur domain"/>
    <property type="match status" value="1"/>
</dbReference>
<evidence type="ECO:0000256" key="7">
    <source>
        <dbReference type="ARBA" id="ARBA00023157"/>
    </source>
</evidence>
<keyword evidence="4" id="KW-0479">Metal-binding</keyword>
<dbReference type="PROSITE" id="PS51296">
    <property type="entry name" value="RIESKE"/>
    <property type="match status" value="1"/>
</dbReference>
<dbReference type="GO" id="GO:0016020">
    <property type="term" value="C:membrane"/>
    <property type="evidence" value="ECO:0007669"/>
    <property type="project" value="InterPro"/>
</dbReference>
<evidence type="ECO:0000256" key="5">
    <source>
        <dbReference type="ARBA" id="ARBA00023004"/>
    </source>
</evidence>
<dbReference type="InterPro" id="IPR014349">
    <property type="entry name" value="Rieske_Fe-S_prot"/>
</dbReference>
<evidence type="ECO:0000256" key="6">
    <source>
        <dbReference type="ARBA" id="ARBA00023014"/>
    </source>
</evidence>
<evidence type="ECO:0000256" key="9">
    <source>
        <dbReference type="ARBA" id="ARBA00034078"/>
    </source>
</evidence>
<dbReference type="InterPro" id="IPR005805">
    <property type="entry name" value="Rieske_Fe-S_prot_C"/>
</dbReference>
<evidence type="ECO:0000256" key="3">
    <source>
        <dbReference type="ARBA" id="ARBA00022714"/>
    </source>
</evidence>
<comment type="cofactor">
    <cofactor evidence="9">
        <name>[2Fe-2S] cluster</name>
        <dbReference type="ChEBI" id="CHEBI:190135"/>
    </cofactor>
</comment>
<organism evidence="12 13">
    <name type="scientific">Cellulomonas xylanilytica</name>
    <dbReference type="NCBI Taxonomy" id="233583"/>
    <lineage>
        <taxon>Bacteria</taxon>
        <taxon>Bacillati</taxon>
        <taxon>Actinomycetota</taxon>
        <taxon>Actinomycetes</taxon>
        <taxon>Micrococcales</taxon>
        <taxon>Cellulomonadaceae</taxon>
        <taxon>Cellulomonas</taxon>
    </lineage>
</organism>
<evidence type="ECO:0000256" key="4">
    <source>
        <dbReference type="ARBA" id="ARBA00022723"/>
    </source>
</evidence>
<dbReference type="GO" id="GO:0016705">
    <property type="term" value="F:oxidoreductase activity, acting on paired donors, with incorporation or reduction of molecular oxygen"/>
    <property type="evidence" value="ECO:0007669"/>
    <property type="project" value="UniProtKB-ARBA"/>
</dbReference>
<accession>A0A510V9J3</accession>
<dbReference type="PANTHER" id="PTHR10134">
    <property type="entry name" value="CYTOCHROME B-C1 COMPLEX SUBUNIT RIESKE, MITOCHONDRIAL"/>
    <property type="match status" value="1"/>
</dbReference>
<dbReference type="InterPro" id="IPR017941">
    <property type="entry name" value="Rieske_2Fe-2S"/>
</dbReference>
<dbReference type="Pfam" id="PF00355">
    <property type="entry name" value="Rieske"/>
    <property type="match status" value="1"/>
</dbReference>
<comment type="caution">
    <text evidence="12">The sequence shown here is derived from an EMBL/GenBank/DDBJ whole genome shotgun (WGS) entry which is preliminary data.</text>
</comment>
<keyword evidence="13" id="KW-1185">Reference proteome</keyword>
<evidence type="ECO:0000313" key="12">
    <source>
        <dbReference type="EMBL" id="GEK23416.1"/>
    </source>
</evidence>
<evidence type="ECO:0000313" key="13">
    <source>
        <dbReference type="Proteomes" id="UP000321118"/>
    </source>
</evidence>
<dbReference type="OrthoDB" id="25106at2"/>
<gene>
    <name evidence="12" type="ORF">CXY01_39360</name>
</gene>
<feature type="region of interest" description="Disordered" evidence="10">
    <location>
        <begin position="32"/>
        <end position="67"/>
    </location>
</feature>
<dbReference type="EMBL" id="BJUB01000016">
    <property type="protein sequence ID" value="GEK23416.1"/>
    <property type="molecule type" value="Genomic_DNA"/>
</dbReference>
<name>A0A510V9J3_9CELL</name>
<evidence type="ECO:0000256" key="10">
    <source>
        <dbReference type="SAM" id="MobiDB-lite"/>
    </source>
</evidence>
<keyword evidence="3" id="KW-0001">2Fe-2S</keyword>
<dbReference type="GO" id="GO:0051537">
    <property type="term" value="F:2 iron, 2 sulfur cluster binding"/>
    <property type="evidence" value="ECO:0007669"/>
    <property type="project" value="UniProtKB-KW"/>
</dbReference>
<dbReference type="SUPFAM" id="SSF50022">
    <property type="entry name" value="ISP domain"/>
    <property type="match status" value="1"/>
</dbReference>
<dbReference type="AlphaFoldDB" id="A0A510V9J3"/>
<sequence length="155" mass="15564">MGDPVVGRRSVLEGAGVALAAGTLGYVGFVAIGPPPGTDEDDTERDEDSSGSGSGGDGQDSHRLAAVDDIPDGGGIVLSDDKLVLTRDGGAVRCFSAVCTHQGCLVGGVQDGEIRCPCHGSAFDAATGAVVRGPATEPLEAEEIEVTDQGEVLRT</sequence>
<dbReference type="PRINTS" id="PR00162">
    <property type="entry name" value="RIESKE"/>
</dbReference>
<keyword evidence="6" id="KW-0411">Iron-sulfur</keyword>
<dbReference type="RefSeq" id="WP_146931249.1">
    <property type="nucleotide sequence ID" value="NZ_BJUB01000016.1"/>
</dbReference>
<evidence type="ECO:0000256" key="1">
    <source>
        <dbReference type="ARBA" id="ARBA00002494"/>
    </source>
</evidence>
<evidence type="ECO:0000259" key="11">
    <source>
        <dbReference type="PROSITE" id="PS51296"/>
    </source>
</evidence>
<reference evidence="12 13" key="1">
    <citation type="submission" date="2019-07" db="EMBL/GenBank/DDBJ databases">
        <title>Whole genome shotgun sequence of Cellulomonas xylanilytica NBRC 101102.</title>
        <authorList>
            <person name="Hosoyama A."/>
            <person name="Uohara A."/>
            <person name="Ohji S."/>
            <person name="Ichikawa N."/>
        </authorList>
    </citation>
    <scope>NUCLEOTIDE SEQUENCE [LARGE SCALE GENOMIC DNA]</scope>
    <source>
        <strain evidence="12 13">NBRC 101102</strain>
    </source>
</reference>
<comment type="function">
    <text evidence="1">Iron-sulfur subunit of the cytochrome bc1 complex, an essential component of the respiratory electron transport chain required for ATP synthesis. The bc1 complex catalyzes the oxidation of menaquinol and the reduction of cytochrome c in the respiratory chain. The bc1 complex operates through a Q-cycle mechanism that couples electron transfer to generation of the proton gradient that drives ATP synthesis.</text>
</comment>
<proteinExistence type="predicted"/>
<keyword evidence="5" id="KW-0408">Iron</keyword>
<dbReference type="GO" id="GO:0004497">
    <property type="term" value="F:monooxygenase activity"/>
    <property type="evidence" value="ECO:0007669"/>
    <property type="project" value="UniProtKB-ARBA"/>
</dbReference>
<evidence type="ECO:0000256" key="2">
    <source>
        <dbReference type="ARBA" id="ARBA00015816"/>
    </source>
</evidence>
<evidence type="ECO:0000256" key="8">
    <source>
        <dbReference type="ARBA" id="ARBA00029586"/>
    </source>
</evidence>
<dbReference type="GO" id="GO:0046872">
    <property type="term" value="F:metal ion binding"/>
    <property type="evidence" value="ECO:0007669"/>
    <property type="project" value="UniProtKB-KW"/>
</dbReference>
<dbReference type="CDD" id="cd03467">
    <property type="entry name" value="Rieske"/>
    <property type="match status" value="1"/>
</dbReference>
<dbReference type="Proteomes" id="UP000321118">
    <property type="component" value="Unassembled WGS sequence"/>
</dbReference>
<feature type="domain" description="Rieske" evidence="11">
    <location>
        <begin position="62"/>
        <end position="153"/>
    </location>
</feature>
<protein>
    <recommendedName>
        <fullName evidence="2">Cytochrome bc1 complex Rieske iron-sulfur subunit</fullName>
    </recommendedName>
    <alternativeName>
        <fullName evidence="8">Cytochrome bc1 reductase complex subunit QcrA</fullName>
    </alternativeName>
</protein>